<proteinExistence type="predicted"/>
<name>A0A6M5Y764_9BACT</name>
<dbReference type="RefSeq" id="WP_171739575.1">
    <property type="nucleotide sequence ID" value="NZ_CP053435.1"/>
</dbReference>
<protein>
    <submittedName>
        <fullName evidence="2">Uncharacterized protein</fullName>
    </submittedName>
</protein>
<dbReference type="EMBL" id="CP053435">
    <property type="protein sequence ID" value="QJW89735.1"/>
    <property type="molecule type" value="Genomic_DNA"/>
</dbReference>
<keyword evidence="1" id="KW-0732">Signal</keyword>
<evidence type="ECO:0000313" key="2">
    <source>
        <dbReference type="EMBL" id="QJW89735.1"/>
    </source>
</evidence>
<gene>
    <name evidence="2" type="ORF">HNV11_10260</name>
</gene>
<dbReference type="AlphaFoldDB" id="A0A6M5Y764"/>
<feature type="chain" id="PRO_5026812036" evidence="1">
    <location>
        <begin position="21"/>
        <end position="235"/>
    </location>
</feature>
<reference evidence="2 3" key="1">
    <citation type="submission" date="2020-05" db="EMBL/GenBank/DDBJ databases">
        <title>Genome sequencing of Spirosoma sp. TS118.</title>
        <authorList>
            <person name="Lee J.-H."/>
            <person name="Jeong S."/>
            <person name="Zhao L."/>
            <person name="Jung J.-H."/>
            <person name="Kim M.-K."/>
            <person name="Lim S."/>
        </authorList>
    </citation>
    <scope>NUCLEOTIDE SEQUENCE [LARGE SCALE GENOMIC DNA]</scope>
    <source>
        <strain evidence="2 3">TS118</strain>
    </source>
</reference>
<evidence type="ECO:0000313" key="3">
    <source>
        <dbReference type="Proteomes" id="UP000502756"/>
    </source>
</evidence>
<dbReference type="KEGG" id="stae:HNV11_10260"/>
<organism evidence="2 3">
    <name type="scientific">Spirosoma taeanense</name>
    <dbReference type="NCBI Taxonomy" id="2735870"/>
    <lineage>
        <taxon>Bacteria</taxon>
        <taxon>Pseudomonadati</taxon>
        <taxon>Bacteroidota</taxon>
        <taxon>Cytophagia</taxon>
        <taxon>Cytophagales</taxon>
        <taxon>Cytophagaceae</taxon>
        <taxon>Spirosoma</taxon>
    </lineage>
</organism>
<accession>A0A6M5Y764</accession>
<dbReference type="Proteomes" id="UP000502756">
    <property type="component" value="Chromosome"/>
</dbReference>
<feature type="signal peptide" evidence="1">
    <location>
        <begin position="1"/>
        <end position="20"/>
    </location>
</feature>
<keyword evidence="3" id="KW-1185">Reference proteome</keyword>
<evidence type="ECO:0000256" key="1">
    <source>
        <dbReference type="SAM" id="SignalP"/>
    </source>
</evidence>
<sequence length="235" mass="26057">MKSALLIVAIGLSLYSPARAQSSQVIRLKGGAGGEKSVPINDRYRYDRFRDGKVLFQNGASAAARFNYNVLLGEMQFIDARGDTLAITSEPVVRLVGIGEDVFWYDRIKGYLEIRAEYPNAKLAVQQGVRTAKNEKRGGYEQSTGTSAITNYQFYSGGSTAINKLDNKGDLLLIKGTSYFIIDQNGRSYPANKASVLNVYARHRGRVTAYLEDMPVNFTQEDDLKRLLNFCSGLL</sequence>